<dbReference type="AlphaFoldDB" id="A0A9X2RB52"/>
<keyword evidence="7" id="KW-1133">Transmembrane helix</keyword>
<feature type="transmembrane region" description="Helical" evidence="7">
    <location>
        <begin position="6"/>
        <end position="23"/>
    </location>
</feature>
<keyword evidence="3 5" id="KW-0175">Coiled coil</keyword>
<evidence type="ECO:0000256" key="7">
    <source>
        <dbReference type="SAM" id="Phobius"/>
    </source>
</evidence>
<dbReference type="InterPro" id="IPR003798">
    <property type="entry name" value="DNA_recombination_RmuC"/>
</dbReference>
<feature type="compositionally biased region" description="Basic and acidic residues" evidence="6">
    <location>
        <begin position="56"/>
        <end position="79"/>
    </location>
</feature>
<reference evidence="8" key="1">
    <citation type="submission" date="2022-06" db="EMBL/GenBank/DDBJ databases">
        <title>Gracilimonas sp. CAU 1638 isolated from sea sediment.</title>
        <authorList>
            <person name="Kim W."/>
        </authorList>
    </citation>
    <scope>NUCLEOTIDE SEQUENCE</scope>
    <source>
        <strain evidence="8">CAU 1638</strain>
    </source>
</reference>
<keyword evidence="4" id="KW-0233">DNA recombination</keyword>
<gene>
    <name evidence="8" type="primary">rmuC</name>
    <name evidence="8" type="ORF">NM125_00570</name>
</gene>
<protein>
    <submittedName>
        <fullName evidence="8">DNA recombination protein RmuC</fullName>
    </submittedName>
</protein>
<name>A0A9X2RB52_9BACT</name>
<dbReference type="PANTHER" id="PTHR30563:SF0">
    <property type="entry name" value="DNA RECOMBINATION PROTEIN RMUC"/>
    <property type="match status" value="1"/>
</dbReference>
<comment type="function">
    <text evidence="1">Involved in DNA recombination.</text>
</comment>
<keyword evidence="7" id="KW-0812">Transmembrane</keyword>
<evidence type="ECO:0000313" key="8">
    <source>
        <dbReference type="EMBL" id="MCP9290066.1"/>
    </source>
</evidence>
<dbReference type="EMBL" id="JANDBC010000001">
    <property type="protein sequence ID" value="MCP9290066.1"/>
    <property type="molecule type" value="Genomic_DNA"/>
</dbReference>
<dbReference type="Gene3D" id="3.90.20.10">
    <property type="match status" value="1"/>
</dbReference>
<evidence type="ECO:0000256" key="1">
    <source>
        <dbReference type="ARBA" id="ARBA00003416"/>
    </source>
</evidence>
<evidence type="ECO:0000256" key="4">
    <source>
        <dbReference type="ARBA" id="ARBA00023172"/>
    </source>
</evidence>
<dbReference type="Pfam" id="PF02646">
    <property type="entry name" value="RmuC"/>
    <property type="match status" value="1"/>
</dbReference>
<evidence type="ECO:0000256" key="2">
    <source>
        <dbReference type="ARBA" id="ARBA00009840"/>
    </source>
</evidence>
<proteinExistence type="inferred from homology"/>
<dbReference type="RefSeq" id="WP_255131796.1">
    <property type="nucleotide sequence ID" value="NZ_JANDBC010000001.1"/>
</dbReference>
<feature type="region of interest" description="Disordered" evidence="6">
    <location>
        <begin position="43"/>
        <end position="79"/>
    </location>
</feature>
<feature type="compositionally biased region" description="Acidic residues" evidence="6">
    <location>
        <begin position="433"/>
        <end position="442"/>
    </location>
</feature>
<evidence type="ECO:0000256" key="5">
    <source>
        <dbReference type="SAM" id="Coils"/>
    </source>
</evidence>
<feature type="region of interest" description="Disordered" evidence="6">
    <location>
        <begin position="423"/>
        <end position="442"/>
    </location>
</feature>
<sequence length="442" mass="50648">MDYILAIAGIIIGGIAGFAIAHFKSKSESSRLEERNQNLKEQLDETETELNQLQQQKEEELTKERGRANELDKQLAERNADYRNLQERLNEQKEELAQMQEQLTTQFENLANKILEEKSEKFTKQNKEQIDQLLNPLGEKLEAFKKKVEETHKDEVEARGSLKQELKHLMELNQKMSEDAKNLTKALKGDNKAVGDWGEMILERILERSGLTKGREYETQKGFSKEEGMGHNKPDVVVYLPDDKFMVIDSKVSLKAYEKYSSSEDETEQQQFLKEHVNSIRSHVKGLSGKNYEQIHGEKSPDFVLLFIPIEPAFSSALQYDSNLYYEAFDQNIVIVSPSTLLATLATIDSVWKQEYQNKNAMEIAKRGGALYDKFVLFVESMNDIGQRIRQTQDSYDEAMGRLSTGAGNLVRQAEMIRKLGAKSSKQLPDNMTVEEDELLED</sequence>
<organism evidence="8 9">
    <name type="scientific">Gracilimonas sediminicola</name>
    <dbReference type="NCBI Taxonomy" id="2952158"/>
    <lineage>
        <taxon>Bacteria</taxon>
        <taxon>Pseudomonadati</taxon>
        <taxon>Balneolota</taxon>
        <taxon>Balneolia</taxon>
        <taxon>Balneolales</taxon>
        <taxon>Balneolaceae</taxon>
        <taxon>Gracilimonas</taxon>
    </lineage>
</organism>
<comment type="caution">
    <text evidence="8">The sequence shown here is derived from an EMBL/GenBank/DDBJ whole genome shotgun (WGS) entry which is preliminary data.</text>
</comment>
<accession>A0A9X2RB52</accession>
<keyword evidence="9" id="KW-1185">Reference proteome</keyword>
<dbReference type="PANTHER" id="PTHR30563">
    <property type="entry name" value="DNA RECOMBINATION PROTEIN RMUC"/>
    <property type="match status" value="1"/>
</dbReference>
<evidence type="ECO:0000313" key="9">
    <source>
        <dbReference type="Proteomes" id="UP001139125"/>
    </source>
</evidence>
<keyword evidence="7" id="KW-0472">Membrane</keyword>
<dbReference type="GO" id="GO:0006310">
    <property type="term" value="P:DNA recombination"/>
    <property type="evidence" value="ECO:0007669"/>
    <property type="project" value="UniProtKB-KW"/>
</dbReference>
<feature type="coiled-coil region" evidence="5">
    <location>
        <begin position="159"/>
        <end position="186"/>
    </location>
</feature>
<evidence type="ECO:0000256" key="3">
    <source>
        <dbReference type="ARBA" id="ARBA00023054"/>
    </source>
</evidence>
<comment type="similarity">
    <text evidence="2">Belongs to the RmuC family.</text>
</comment>
<dbReference type="Proteomes" id="UP001139125">
    <property type="component" value="Unassembled WGS sequence"/>
</dbReference>
<evidence type="ECO:0000256" key="6">
    <source>
        <dbReference type="SAM" id="MobiDB-lite"/>
    </source>
</evidence>